<dbReference type="PIRSF" id="PIRSF002094">
    <property type="entry name" value="OMP26_Skp"/>
    <property type="match status" value="1"/>
</dbReference>
<feature type="chain" id="PRO_5016663598" evidence="4">
    <location>
        <begin position="29"/>
        <end position="175"/>
    </location>
</feature>
<dbReference type="PANTHER" id="PTHR35089:SF1">
    <property type="entry name" value="CHAPERONE PROTEIN SKP"/>
    <property type="match status" value="1"/>
</dbReference>
<dbReference type="PANTHER" id="PTHR35089">
    <property type="entry name" value="CHAPERONE PROTEIN SKP"/>
    <property type="match status" value="1"/>
</dbReference>
<accession>A0A369BTX5</accession>
<dbReference type="Pfam" id="PF03938">
    <property type="entry name" value="OmpH"/>
    <property type="match status" value="1"/>
</dbReference>
<keyword evidence="6" id="KW-1185">Reference proteome</keyword>
<dbReference type="InterPro" id="IPR024930">
    <property type="entry name" value="Skp_dom_sf"/>
</dbReference>
<keyword evidence="1 4" id="KW-0732">Signal</keyword>
<evidence type="ECO:0000256" key="4">
    <source>
        <dbReference type="SAM" id="SignalP"/>
    </source>
</evidence>
<dbReference type="EMBL" id="QPJY01000015">
    <property type="protein sequence ID" value="RCX24831.1"/>
    <property type="molecule type" value="Genomic_DNA"/>
</dbReference>
<dbReference type="AlphaFoldDB" id="A0A369BTX5"/>
<dbReference type="OrthoDB" id="5294628at2"/>
<evidence type="ECO:0000313" key="6">
    <source>
        <dbReference type="Proteomes" id="UP000252707"/>
    </source>
</evidence>
<dbReference type="SUPFAM" id="SSF111384">
    <property type="entry name" value="OmpH-like"/>
    <property type="match status" value="1"/>
</dbReference>
<dbReference type="Proteomes" id="UP000252707">
    <property type="component" value="Unassembled WGS sequence"/>
</dbReference>
<proteinExistence type="inferred from homology"/>
<evidence type="ECO:0000313" key="5">
    <source>
        <dbReference type="EMBL" id="RCX24831.1"/>
    </source>
</evidence>
<gene>
    <name evidence="5" type="ORF">DFQ59_11551</name>
</gene>
<feature type="signal peptide" evidence="4">
    <location>
        <begin position="1"/>
        <end position="28"/>
    </location>
</feature>
<dbReference type="SMART" id="SM00935">
    <property type="entry name" value="OmpH"/>
    <property type="match status" value="1"/>
</dbReference>
<dbReference type="Gene3D" id="3.30.910.20">
    <property type="entry name" value="Skp domain"/>
    <property type="match status" value="1"/>
</dbReference>
<protein>
    <submittedName>
        <fullName evidence="5">Periplasmic chaperone for outer membrane proteins Skp</fullName>
    </submittedName>
</protein>
<evidence type="ECO:0000256" key="3">
    <source>
        <dbReference type="SAM" id="Coils"/>
    </source>
</evidence>
<organism evidence="5 6">
    <name type="scientific">Thioalbus denitrificans</name>
    <dbReference type="NCBI Taxonomy" id="547122"/>
    <lineage>
        <taxon>Bacteria</taxon>
        <taxon>Pseudomonadati</taxon>
        <taxon>Pseudomonadota</taxon>
        <taxon>Gammaproteobacteria</taxon>
        <taxon>Chromatiales</taxon>
        <taxon>Ectothiorhodospiraceae</taxon>
        <taxon>Thioalbus</taxon>
    </lineage>
</organism>
<dbReference type="InterPro" id="IPR005632">
    <property type="entry name" value="Chaperone_Skp"/>
</dbReference>
<evidence type="ECO:0000256" key="1">
    <source>
        <dbReference type="ARBA" id="ARBA00022729"/>
    </source>
</evidence>
<dbReference type="GO" id="GO:0005829">
    <property type="term" value="C:cytosol"/>
    <property type="evidence" value="ECO:0007669"/>
    <property type="project" value="TreeGrafter"/>
</dbReference>
<sequence length="175" mass="19623">MALHNRIKRTAVIATLALSLGAAAAAGAAELKIGVVNAAAVMEKAPQAEAARSKLEKEFAPRNDELVAQQKQLKQMEDRLSRDGAVMSDDQRRSLERDILSTRRDVKRAQDEFRDDLNIRRNEELSKLQRQISDAIESLAKEQNFDVILTNANVIYSSKRVDITEDVVQRLLKAR</sequence>
<comment type="similarity">
    <text evidence="2">Belongs to the skp family.</text>
</comment>
<evidence type="ECO:0000256" key="2">
    <source>
        <dbReference type="PIRNR" id="PIRNR002094"/>
    </source>
</evidence>
<reference evidence="5 6" key="1">
    <citation type="submission" date="2018-07" db="EMBL/GenBank/DDBJ databases">
        <title>Genomic Encyclopedia of Type Strains, Phase IV (KMG-IV): sequencing the most valuable type-strain genomes for metagenomic binning, comparative biology and taxonomic classification.</title>
        <authorList>
            <person name="Goeker M."/>
        </authorList>
    </citation>
    <scope>NUCLEOTIDE SEQUENCE [LARGE SCALE GENOMIC DNA]</scope>
    <source>
        <strain evidence="5 6">DSM 26407</strain>
    </source>
</reference>
<dbReference type="GO" id="GO:0051082">
    <property type="term" value="F:unfolded protein binding"/>
    <property type="evidence" value="ECO:0007669"/>
    <property type="project" value="InterPro"/>
</dbReference>
<keyword evidence="3" id="KW-0175">Coiled coil</keyword>
<name>A0A369BTX5_9GAMM</name>
<feature type="coiled-coil region" evidence="3">
    <location>
        <begin position="38"/>
        <end position="142"/>
    </location>
</feature>
<dbReference type="GO" id="GO:0050821">
    <property type="term" value="P:protein stabilization"/>
    <property type="evidence" value="ECO:0007669"/>
    <property type="project" value="TreeGrafter"/>
</dbReference>
<comment type="caution">
    <text evidence="5">The sequence shown here is derived from an EMBL/GenBank/DDBJ whole genome shotgun (WGS) entry which is preliminary data.</text>
</comment>